<accession>A0A656JK61</accession>
<evidence type="ECO:0000313" key="4">
    <source>
        <dbReference type="Proteomes" id="UP000018849"/>
    </source>
</evidence>
<comment type="caution">
    <text evidence="3">The sequence shown here is derived from an EMBL/GenBank/DDBJ whole genome shotgun (WGS) entry which is preliminary data.</text>
</comment>
<dbReference type="Proteomes" id="UP000018849">
    <property type="component" value="Unassembled WGS sequence"/>
</dbReference>
<evidence type="ECO:0000313" key="3">
    <source>
        <dbReference type="EMBL" id="EPN33616.1"/>
    </source>
</evidence>
<feature type="non-terminal residue" evidence="3">
    <location>
        <position position="112"/>
    </location>
</feature>
<keyword evidence="2" id="KW-0732">Signal</keyword>
<feature type="signal peptide" evidence="2">
    <location>
        <begin position="1"/>
        <end position="22"/>
    </location>
</feature>
<sequence length="112" mass="12212">MPSYFYRFILAISLLLPLAAQASDASDFAAAGSSQQAELLETWAATPVPERVELLEALRDGRVAADSSKRAWIENNDKYVAVDANAPAADDAPTPDEPRKLRLNNRLRGLVD</sequence>
<reference evidence="3 4" key="1">
    <citation type="journal article" date="2013" name="PLoS Pathog.">
        <title>Genomic analysis of the Kiwifruit pathogen Pseudomonas syringae pv. actinidiae provides insight into the origins of an emergent plant disease.</title>
        <authorList>
            <person name="McCann H.C."/>
            <person name="Rikkerink E.H."/>
            <person name="Bertels F."/>
            <person name="Fiers M."/>
            <person name="Lu A."/>
            <person name="Rees-George J."/>
            <person name="Andersen M.T."/>
            <person name="Gleave A.P."/>
            <person name="Haubold B."/>
            <person name="Wohlers M.W."/>
            <person name="Guttman D.S."/>
            <person name="Wang P.W."/>
            <person name="Straub C."/>
            <person name="Vanneste J.L."/>
            <person name="Rainey P.B."/>
            <person name="Templeton M.D."/>
        </authorList>
    </citation>
    <scope>NUCLEOTIDE SEQUENCE [LARGE SCALE GENOMIC DNA]</scope>
    <source>
        <strain evidence="3 4">ICMP 19096</strain>
    </source>
</reference>
<proteinExistence type="predicted"/>
<gene>
    <name evidence="3" type="ORF">A245_43360</name>
</gene>
<feature type="chain" id="PRO_5024790674" evidence="2">
    <location>
        <begin position="23"/>
        <end position="112"/>
    </location>
</feature>
<dbReference type="EMBL" id="AOKF01003657">
    <property type="protein sequence ID" value="EPN33616.1"/>
    <property type="molecule type" value="Genomic_DNA"/>
</dbReference>
<evidence type="ECO:0000256" key="2">
    <source>
        <dbReference type="SAM" id="SignalP"/>
    </source>
</evidence>
<feature type="region of interest" description="Disordered" evidence="1">
    <location>
        <begin position="84"/>
        <end position="112"/>
    </location>
</feature>
<evidence type="ECO:0000256" key="1">
    <source>
        <dbReference type="SAM" id="MobiDB-lite"/>
    </source>
</evidence>
<protein>
    <submittedName>
        <fullName evidence="3">Inner-membrane translocator</fullName>
    </submittedName>
</protein>
<organism evidence="3 4">
    <name type="scientific">Pseudomonas syringae pv. actinidiae ICMP 19096</name>
    <dbReference type="NCBI Taxonomy" id="1194405"/>
    <lineage>
        <taxon>Bacteria</taxon>
        <taxon>Pseudomonadati</taxon>
        <taxon>Pseudomonadota</taxon>
        <taxon>Gammaproteobacteria</taxon>
        <taxon>Pseudomonadales</taxon>
        <taxon>Pseudomonadaceae</taxon>
        <taxon>Pseudomonas</taxon>
        <taxon>Pseudomonas syringae</taxon>
    </lineage>
</organism>
<dbReference type="AlphaFoldDB" id="A0A656JK61"/>
<name>A0A656JK61_PSESF</name>